<dbReference type="EMBL" id="BMQK01000010">
    <property type="protein sequence ID" value="GGQ69127.1"/>
    <property type="molecule type" value="Genomic_DNA"/>
</dbReference>
<reference evidence="2" key="2">
    <citation type="submission" date="2020-09" db="EMBL/GenBank/DDBJ databases">
        <authorList>
            <person name="Sun Q."/>
            <person name="Ohkuma M."/>
        </authorList>
    </citation>
    <scope>NUCLEOTIDE SEQUENCE</scope>
    <source>
        <strain evidence="2">JCM 3131</strain>
    </source>
</reference>
<evidence type="ECO:0000313" key="2">
    <source>
        <dbReference type="EMBL" id="GGQ69127.1"/>
    </source>
</evidence>
<organism evidence="2 3">
    <name type="scientific">Streptomyces ruber</name>
    <dbReference type="NCBI Taxonomy" id="83378"/>
    <lineage>
        <taxon>Bacteria</taxon>
        <taxon>Bacillati</taxon>
        <taxon>Actinomycetota</taxon>
        <taxon>Actinomycetes</taxon>
        <taxon>Kitasatosporales</taxon>
        <taxon>Streptomycetaceae</taxon>
        <taxon>Streptomyces</taxon>
    </lineage>
</organism>
<feature type="region of interest" description="Disordered" evidence="1">
    <location>
        <begin position="309"/>
        <end position="330"/>
    </location>
</feature>
<comment type="caution">
    <text evidence="2">The sequence shown here is derived from an EMBL/GenBank/DDBJ whole genome shotgun (WGS) entry which is preliminary data.</text>
</comment>
<accession>A0A918ETG7</accession>
<evidence type="ECO:0000313" key="3">
    <source>
        <dbReference type="Proteomes" id="UP000620156"/>
    </source>
</evidence>
<proteinExistence type="predicted"/>
<keyword evidence="3" id="KW-1185">Reference proteome</keyword>
<evidence type="ECO:0000256" key="1">
    <source>
        <dbReference type="SAM" id="MobiDB-lite"/>
    </source>
</evidence>
<gene>
    <name evidence="2" type="ORF">GCM10010145_43590</name>
</gene>
<dbReference type="InterPro" id="IPR027417">
    <property type="entry name" value="P-loop_NTPase"/>
</dbReference>
<dbReference type="Gene3D" id="3.40.50.300">
    <property type="entry name" value="P-loop containing nucleotide triphosphate hydrolases"/>
    <property type="match status" value="1"/>
</dbReference>
<reference evidence="2" key="1">
    <citation type="journal article" date="2014" name="Int. J. Syst. Evol. Microbiol.">
        <title>Complete genome sequence of Corynebacterium casei LMG S-19264T (=DSM 44701T), isolated from a smear-ripened cheese.</title>
        <authorList>
            <consortium name="US DOE Joint Genome Institute (JGI-PGF)"/>
            <person name="Walter F."/>
            <person name="Albersmeier A."/>
            <person name="Kalinowski J."/>
            <person name="Ruckert C."/>
        </authorList>
    </citation>
    <scope>NUCLEOTIDE SEQUENCE</scope>
    <source>
        <strain evidence="2">JCM 3131</strain>
    </source>
</reference>
<dbReference type="Proteomes" id="UP000620156">
    <property type="component" value="Unassembled WGS sequence"/>
</dbReference>
<dbReference type="AlphaFoldDB" id="A0A918ETG7"/>
<dbReference type="RefSeq" id="WP_189218549.1">
    <property type="nucleotide sequence ID" value="NZ_BMQK01000010.1"/>
</dbReference>
<evidence type="ECO:0008006" key="4">
    <source>
        <dbReference type="Google" id="ProtNLM"/>
    </source>
</evidence>
<protein>
    <recommendedName>
        <fullName evidence="4">HPr kinase</fullName>
    </recommendedName>
</protein>
<sequence length="330" mass="35362">MTRYVCRTSGHAVALDVGPDAAAYVRELLAPYVRVAPAPGGPDAARWRIGIADRERPAGEEVVITSATEPPTRLRYDGTAREVLFDPAMPRDFLWHNLVRFTRILLRLAHTEDPEVFLHAGLVARDDGRGALVLGAKRAGKTSTVLSALRHGLSFVGNDDVSVRAAAGAGGWTGRGWPRRVSVRGDTFAAVGLPGDTGRLLHPAELRDLTGGPPLLAEAPVRALVFPRFHPEPGVVPLRPEETLARLAANELSTAVKHVDFLLPFFDPVPSSVRQGLLARMAAEVPGFELRQDFSALHEGAAALTRLLDDEPSVSPAPTAPAAPVERRGT</sequence>
<name>A0A918ETG7_9ACTN</name>